<dbReference type="HAMAP" id="MF_01818">
    <property type="entry name" value="RNase_Z_BN"/>
    <property type="match status" value="1"/>
</dbReference>
<keyword evidence="4 8" id="KW-0479">Metal-binding</keyword>
<comment type="function">
    <text evidence="8">Zinc phosphodiesterase, which displays some tRNA 3'-processing endonuclease activity. Probably involved in tRNA maturation, by removing a 3'-trailer from precursor tRNA.</text>
</comment>
<organism evidence="9 10">
    <name type="scientific">Planococcus shenhongbingii</name>
    <dbReference type="NCBI Taxonomy" id="3058398"/>
    <lineage>
        <taxon>Bacteria</taxon>
        <taxon>Bacillati</taxon>
        <taxon>Bacillota</taxon>
        <taxon>Bacilli</taxon>
        <taxon>Bacillales</taxon>
        <taxon>Caryophanaceae</taxon>
        <taxon>Planococcus</taxon>
    </lineage>
</organism>
<evidence type="ECO:0000256" key="1">
    <source>
        <dbReference type="ARBA" id="ARBA00011738"/>
    </source>
</evidence>
<feature type="active site" description="Proton acceptor" evidence="8">
    <location>
        <position position="67"/>
    </location>
</feature>
<evidence type="ECO:0000256" key="4">
    <source>
        <dbReference type="ARBA" id="ARBA00022723"/>
    </source>
</evidence>
<keyword evidence="2 8" id="KW-0819">tRNA processing</keyword>
<feature type="binding site" evidence="8">
    <location>
        <position position="68"/>
    </location>
    <ligand>
        <name>Zn(2+)</name>
        <dbReference type="ChEBI" id="CHEBI:29105"/>
        <label>2</label>
        <note>catalytic</note>
    </ligand>
</feature>
<feature type="binding site" evidence="8">
    <location>
        <position position="63"/>
    </location>
    <ligand>
        <name>Zn(2+)</name>
        <dbReference type="ChEBI" id="CHEBI:29105"/>
        <label>1</label>
        <note>catalytic</note>
    </ligand>
</feature>
<gene>
    <name evidence="8 9" type="primary">rnz</name>
    <name evidence="9" type="ORF">QWY13_09335</name>
</gene>
<dbReference type="PANTHER" id="PTHR46018:SF2">
    <property type="entry name" value="ZINC PHOSPHODIESTERASE ELAC PROTEIN 1"/>
    <property type="match status" value="1"/>
</dbReference>
<dbReference type="EMBL" id="JAUJWU010000002">
    <property type="protein sequence ID" value="MDN7245705.1"/>
    <property type="molecule type" value="Genomic_DNA"/>
</dbReference>
<sequence length="319" mass="35638">MQLLFLGTGAGMPSKHRNSSSLALKLLEERGTFWLFDCGEATQHQMLHTTLKPRKIEKVFITHLHGDHIFGLPGLLGSRSFQGGEEPLDIYGPTGIKELVETFLRLSRTHLTYKIVFHENLDGIIFEDETMVVKAALLDHVIPSYGFRIAQKPLQPKLNIEKATEYGVPKGPLLAKLKAGEDVVLENGQIVKSIDVTEPAHPGFVVSILGDTRFCKAAIELSRDADIVVHEATFDAETKKMARGYGHSTIYDAAKTASLAGAKALIANHISSRFLPDDDKILTEQVRGIHPNVFIARDFAEYEWHQHNQEVRKKIESRR</sequence>
<comment type="catalytic activity">
    <reaction evidence="8">
        <text>Endonucleolytic cleavage of RNA, removing extra 3' nucleotides from tRNA precursor, generating 3' termini of tRNAs. A 3'-hydroxy group is left at the tRNA terminus and a 5'-phosphoryl group is left at the trailer molecule.</text>
        <dbReference type="EC" id="3.1.26.11"/>
    </reaction>
</comment>
<evidence type="ECO:0000256" key="8">
    <source>
        <dbReference type="HAMAP-Rule" id="MF_01818"/>
    </source>
</evidence>
<evidence type="ECO:0000256" key="5">
    <source>
        <dbReference type="ARBA" id="ARBA00022759"/>
    </source>
</evidence>
<dbReference type="NCBIfam" id="NF000801">
    <property type="entry name" value="PRK00055.1-3"/>
    <property type="match status" value="1"/>
</dbReference>
<keyword evidence="6 8" id="KW-0378">Hydrolase</keyword>
<dbReference type="CDD" id="cd07717">
    <property type="entry name" value="RNaseZ_ZiPD-like_MBL-fold"/>
    <property type="match status" value="1"/>
</dbReference>
<keyword evidence="3 8" id="KW-0540">Nuclease</keyword>
<dbReference type="RefSeq" id="WP_300992777.1">
    <property type="nucleotide sequence ID" value="NZ_CP129235.1"/>
</dbReference>
<dbReference type="InterPro" id="IPR036866">
    <property type="entry name" value="RibonucZ/Hydroxyglut_hydro"/>
</dbReference>
<evidence type="ECO:0000256" key="2">
    <source>
        <dbReference type="ARBA" id="ARBA00022694"/>
    </source>
</evidence>
<evidence type="ECO:0000313" key="9">
    <source>
        <dbReference type="EMBL" id="MDN7245705.1"/>
    </source>
</evidence>
<reference evidence="9 10" key="1">
    <citation type="submission" date="2023-07" db="EMBL/GenBank/DDBJ databases">
        <title>Novel species in genus Planococcus.</title>
        <authorList>
            <person name="Ning S."/>
        </authorList>
    </citation>
    <scope>NUCLEOTIDE SEQUENCE [LARGE SCALE GENOMIC DNA]</scope>
    <source>
        <strain evidence="9 10">N017</strain>
    </source>
</reference>
<dbReference type="Pfam" id="PF23023">
    <property type="entry name" value="Anti-Pycsar_Apyc1"/>
    <property type="match status" value="1"/>
</dbReference>
<comment type="caution">
    <text evidence="9">The sequence shown here is derived from an EMBL/GenBank/DDBJ whole genome shotgun (WGS) entry which is preliminary data.</text>
</comment>
<feature type="binding site" evidence="8">
    <location>
        <position position="65"/>
    </location>
    <ligand>
        <name>Zn(2+)</name>
        <dbReference type="ChEBI" id="CHEBI:29105"/>
        <label>1</label>
        <note>catalytic</note>
    </ligand>
</feature>
<feature type="binding site" evidence="8">
    <location>
        <position position="140"/>
    </location>
    <ligand>
        <name>Zn(2+)</name>
        <dbReference type="ChEBI" id="CHEBI:29105"/>
        <label>1</label>
        <note>catalytic</note>
    </ligand>
</feature>
<evidence type="ECO:0000256" key="3">
    <source>
        <dbReference type="ARBA" id="ARBA00022722"/>
    </source>
</evidence>
<keyword evidence="10" id="KW-1185">Reference proteome</keyword>
<feature type="binding site" evidence="8">
    <location>
        <position position="211"/>
    </location>
    <ligand>
        <name>Zn(2+)</name>
        <dbReference type="ChEBI" id="CHEBI:29105"/>
        <label>2</label>
        <note>catalytic</note>
    </ligand>
</feature>
<dbReference type="SUPFAM" id="SSF56281">
    <property type="entry name" value="Metallo-hydrolase/oxidoreductase"/>
    <property type="match status" value="1"/>
</dbReference>
<dbReference type="Gene3D" id="3.60.15.10">
    <property type="entry name" value="Ribonuclease Z/Hydroxyacylglutathione hydrolase-like"/>
    <property type="match status" value="1"/>
</dbReference>
<dbReference type="Proteomes" id="UP001172142">
    <property type="component" value="Unassembled WGS sequence"/>
</dbReference>
<feature type="binding site" evidence="8">
    <location>
        <position position="211"/>
    </location>
    <ligand>
        <name>Zn(2+)</name>
        <dbReference type="ChEBI" id="CHEBI:29105"/>
        <label>1</label>
        <note>catalytic</note>
    </ligand>
</feature>
<evidence type="ECO:0000313" key="10">
    <source>
        <dbReference type="Proteomes" id="UP001172142"/>
    </source>
</evidence>
<dbReference type="EC" id="3.1.26.11" evidence="8"/>
<evidence type="ECO:0000256" key="6">
    <source>
        <dbReference type="ARBA" id="ARBA00022801"/>
    </source>
</evidence>
<comment type="cofactor">
    <cofactor evidence="8">
        <name>Zn(2+)</name>
        <dbReference type="ChEBI" id="CHEBI:29105"/>
    </cofactor>
    <text evidence="8">Binds 2 Zn(2+) ions.</text>
</comment>
<dbReference type="InterPro" id="IPR013471">
    <property type="entry name" value="RNase_Z/BN"/>
</dbReference>
<feature type="binding site" evidence="8">
    <location>
        <position position="269"/>
    </location>
    <ligand>
        <name>Zn(2+)</name>
        <dbReference type="ChEBI" id="CHEBI:29105"/>
        <label>2</label>
        <note>catalytic</note>
    </ligand>
</feature>
<accession>A0ABT8NDW9</accession>
<comment type="subunit">
    <text evidence="1 8">Homodimer.</text>
</comment>
<dbReference type="NCBIfam" id="TIGR02651">
    <property type="entry name" value="RNase_Z"/>
    <property type="match status" value="1"/>
</dbReference>
<keyword evidence="5 8" id="KW-0255">Endonuclease</keyword>
<protein>
    <recommendedName>
        <fullName evidence="8">Ribonuclease Z</fullName>
        <shortName evidence="8">RNase Z</shortName>
        <ecNumber evidence="8">3.1.26.11</ecNumber>
    </recommendedName>
    <alternativeName>
        <fullName evidence="8">tRNA 3 endonuclease</fullName>
    </alternativeName>
    <alternativeName>
        <fullName evidence="8">tRNase Z</fullName>
    </alternativeName>
</protein>
<evidence type="ECO:0000256" key="7">
    <source>
        <dbReference type="ARBA" id="ARBA00022833"/>
    </source>
</evidence>
<comment type="similarity">
    <text evidence="8">Belongs to the RNase Z family.</text>
</comment>
<proteinExistence type="inferred from homology"/>
<keyword evidence="7 8" id="KW-0862">Zinc</keyword>
<name>A0ABT8NDW9_9BACL</name>
<dbReference type="GO" id="GO:0042781">
    <property type="term" value="F:3'-tRNA processing endoribonuclease activity"/>
    <property type="evidence" value="ECO:0007669"/>
    <property type="project" value="UniProtKB-EC"/>
</dbReference>
<dbReference type="PANTHER" id="PTHR46018">
    <property type="entry name" value="ZINC PHOSPHODIESTERASE ELAC PROTEIN 1"/>
    <property type="match status" value="1"/>
</dbReference>
<feature type="binding site" evidence="8">
    <location>
        <position position="67"/>
    </location>
    <ligand>
        <name>Zn(2+)</name>
        <dbReference type="ChEBI" id="CHEBI:29105"/>
        <label>2</label>
        <note>catalytic</note>
    </ligand>
</feature>